<name>A0A078ACI1_STYLE</name>
<proteinExistence type="predicted"/>
<gene>
    <name evidence="2" type="primary">Contig11507.g12316</name>
    <name evidence="2" type="ORF">STYLEM_8561</name>
</gene>
<accession>A0A078ACI1</accession>
<keyword evidence="3" id="KW-1185">Reference proteome</keyword>
<feature type="compositionally biased region" description="Basic and acidic residues" evidence="1">
    <location>
        <begin position="31"/>
        <end position="42"/>
    </location>
</feature>
<dbReference type="AlphaFoldDB" id="A0A078ACI1"/>
<evidence type="ECO:0000256" key="1">
    <source>
        <dbReference type="SAM" id="MobiDB-lite"/>
    </source>
</evidence>
<evidence type="ECO:0000313" key="2">
    <source>
        <dbReference type="EMBL" id="CDW79571.1"/>
    </source>
</evidence>
<dbReference type="EMBL" id="CCKQ01008125">
    <property type="protein sequence ID" value="CDW79571.1"/>
    <property type="molecule type" value="Genomic_DNA"/>
</dbReference>
<reference evidence="2 3" key="1">
    <citation type="submission" date="2014-06" db="EMBL/GenBank/DDBJ databases">
        <authorList>
            <person name="Swart Estienne"/>
        </authorList>
    </citation>
    <scope>NUCLEOTIDE SEQUENCE [LARGE SCALE GENOMIC DNA]</scope>
    <source>
        <strain evidence="2 3">130c</strain>
    </source>
</reference>
<feature type="region of interest" description="Disordered" evidence="1">
    <location>
        <begin position="1"/>
        <end position="49"/>
    </location>
</feature>
<dbReference type="InParanoid" id="A0A078ACI1"/>
<organism evidence="2 3">
    <name type="scientific">Stylonychia lemnae</name>
    <name type="common">Ciliate</name>
    <dbReference type="NCBI Taxonomy" id="5949"/>
    <lineage>
        <taxon>Eukaryota</taxon>
        <taxon>Sar</taxon>
        <taxon>Alveolata</taxon>
        <taxon>Ciliophora</taxon>
        <taxon>Intramacronucleata</taxon>
        <taxon>Spirotrichea</taxon>
        <taxon>Stichotrichia</taxon>
        <taxon>Sporadotrichida</taxon>
        <taxon>Oxytrichidae</taxon>
        <taxon>Stylonychinae</taxon>
        <taxon>Stylonychia</taxon>
    </lineage>
</organism>
<dbReference type="Proteomes" id="UP000039865">
    <property type="component" value="Unassembled WGS sequence"/>
</dbReference>
<protein>
    <submittedName>
        <fullName evidence="2">Uncharacterized protein</fullName>
    </submittedName>
</protein>
<sequence length="49" mass="5568">MSTKRDSDIQQPLLEGLRDSAPSANQQKLINSKEEETKKESFSEELMEA</sequence>
<evidence type="ECO:0000313" key="3">
    <source>
        <dbReference type="Proteomes" id="UP000039865"/>
    </source>
</evidence>